<evidence type="ECO:0000313" key="4">
    <source>
        <dbReference type="Proteomes" id="UP000249065"/>
    </source>
</evidence>
<dbReference type="Pfam" id="PF01425">
    <property type="entry name" value="Amidase"/>
    <property type="match status" value="1"/>
</dbReference>
<keyword evidence="4" id="KW-1185">Reference proteome</keyword>
<dbReference type="PANTHER" id="PTHR11895">
    <property type="entry name" value="TRANSAMIDASE"/>
    <property type="match status" value="1"/>
</dbReference>
<dbReference type="Gene3D" id="3.90.1300.10">
    <property type="entry name" value="Amidase signature (AS) domain"/>
    <property type="match status" value="1"/>
</dbReference>
<dbReference type="InterPro" id="IPR000120">
    <property type="entry name" value="Amidase"/>
</dbReference>
<accession>A0A327M761</accession>
<evidence type="ECO:0000256" key="1">
    <source>
        <dbReference type="SAM" id="MobiDB-lite"/>
    </source>
</evidence>
<evidence type="ECO:0000313" key="3">
    <source>
        <dbReference type="EMBL" id="RAI58144.1"/>
    </source>
</evidence>
<dbReference type="GO" id="GO:0003824">
    <property type="term" value="F:catalytic activity"/>
    <property type="evidence" value="ECO:0007669"/>
    <property type="project" value="InterPro"/>
</dbReference>
<dbReference type="PROSITE" id="PS00571">
    <property type="entry name" value="AMIDASES"/>
    <property type="match status" value="1"/>
</dbReference>
<dbReference type="InterPro" id="IPR036928">
    <property type="entry name" value="AS_sf"/>
</dbReference>
<protein>
    <submittedName>
        <fullName evidence="3">Amidase</fullName>
    </submittedName>
</protein>
<dbReference type="InterPro" id="IPR023631">
    <property type="entry name" value="Amidase_dom"/>
</dbReference>
<feature type="compositionally biased region" description="Basic residues" evidence="1">
    <location>
        <begin position="8"/>
        <end position="27"/>
    </location>
</feature>
<feature type="region of interest" description="Disordered" evidence="1">
    <location>
        <begin position="1"/>
        <end position="32"/>
    </location>
</feature>
<dbReference type="EMBL" id="QLIX01000011">
    <property type="protein sequence ID" value="RAI58144.1"/>
    <property type="molecule type" value="Genomic_DNA"/>
</dbReference>
<dbReference type="SUPFAM" id="SSF75304">
    <property type="entry name" value="Amidase signature (AS) enzymes"/>
    <property type="match status" value="1"/>
</dbReference>
<organism evidence="3 4">
    <name type="scientific">Roseicella frigidaeris</name>
    <dbReference type="NCBI Taxonomy" id="2230885"/>
    <lineage>
        <taxon>Bacteria</taxon>
        <taxon>Pseudomonadati</taxon>
        <taxon>Pseudomonadota</taxon>
        <taxon>Alphaproteobacteria</taxon>
        <taxon>Acetobacterales</taxon>
        <taxon>Roseomonadaceae</taxon>
        <taxon>Roseicella</taxon>
    </lineage>
</organism>
<feature type="domain" description="Amidase" evidence="2">
    <location>
        <begin position="91"/>
        <end position="514"/>
    </location>
</feature>
<proteinExistence type="predicted"/>
<dbReference type="OrthoDB" id="9811471at2"/>
<dbReference type="InterPro" id="IPR020556">
    <property type="entry name" value="Amidase_CS"/>
</dbReference>
<dbReference type="Proteomes" id="UP000249065">
    <property type="component" value="Unassembled WGS sequence"/>
</dbReference>
<dbReference type="AlphaFoldDB" id="A0A327M761"/>
<reference evidence="4" key="1">
    <citation type="submission" date="2018-06" db="EMBL/GenBank/DDBJ databases">
        <authorList>
            <person name="Khan S.A."/>
        </authorList>
    </citation>
    <scope>NUCLEOTIDE SEQUENCE [LARGE SCALE GENOMIC DNA]</scope>
    <source>
        <strain evidence="4">DB-1506</strain>
    </source>
</reference>
<dbReference type="PANTHER" id="PTHR11895:SF176">
    <property type="entry name" value="AMIDASE AMID-RELATED"/>
    <property type="match status" value="1"/>
</dbReference>
<gene>
    <name evidence="3" type="ORF">DOO78_15550</name>
</gene>
<name>A0A327M761_9PROT</name>
<comment type="caution">
    <text evidence="3">The sequence shown here is derived from an EMBL/GenBank/DDBJ whole genome shotgun (WGS) entry which is preliminary data.</text>
</comment>
<evidence type="ECO:0000259" key="2">
    <source>
        <dbReference type="Pfam" id="PF01425"/>
    </source>
</evidence>
<sequence length="535" mass="55325">MADAVRNLRSRVRGAGRARRNSPHGRAARGAAGGLAALRRHAAAAAGPGAGDAGRARRHLLGGAGAVSASPIPTIAEAAAAIAARRLSPVELTEACLGRIERLDGTLHAFIRLEAEAARAAARAAEARIARDGPRGPLDGIPIAHKDIYCTAGIATTGHSRLLQDWVPREDATTVRLLAKAGAVVLGKLATHEFALGGPSFDLPWPPARNPWNPEHFTGGSSSGTGAAVAAGLVLGGTGSDTAGSIRLPASLCGIAGLKPTYGRCSRAGVLPLSQSLDHTGPMAWTVEDCAILLQAMAGHDPADPASADRPVPDFRAGLGQGGKGGVKGLRIGLVRHFHERDHPVNAATLAGIEGAAEFFRREGAEVREVTLPGLDAFNACAWAIMLAEAFSIHEVAMRREPDRFGAILRDRLALGGLLGAADYLAAQKARRRLVAATEAATADVDLLLTAVQPGEAARIDAVSPWAFLERPSFTTPCNVTGWPALSVCTGFGAGGLPLAMQLIGKPFAEAGLLRAGHAYEVAHGWRARRPPLLG</sequence>